<gene>
    <name evidence="1" type="ORF">CYMTET_2714</name>
</gene>
<reference evidence="1 2" key="1">
    <citation type="journal article" date="2015" name="Genome Biol. Evol.">
        <title>Comparative Genomics of a Bacterivorous Green Alga Reveals Evolutionary Causalities and Consequences of Phago-Mixotrophic Mode of Nutrition.</title>
        <authorList>
            <person name="Burns J.A."/>
            <person name="Paasch A."/>
            <person name="Narechania A."/>
            <person name="Kim E."/>
        </authorList>
    </citation>
    <scope>NUCLEOTIDE SEQUENCE [LARGE SCALE GENOMIC DNA]</scope>
    <source>
        <strain evidence="1 2">PLY_AMNH</strain>
    </source>
</reference>
<comment type="caution">
    <text evidence="1">The sequence shown here is derived from an EMBL/GenBank/DDBJ whole genome shotgun (WGS) entry which is preliminary data.</text>
</comment>
<evidence type="ECO:0000313" key="2">
    <source>
        <dbReference type="Proteomes" id="UP001190700"/>
    </source>
</evidence>
<proteinExistence type="predicted"/>
<dbReference type="Proteomes" id="UP001190700">
    <property type="component" value="Unassembled WGS sequence"/>
</dbReference>
<accession>A0AAE0H4H0</accession>
<dbReference type="EMBL" id="LGRX02000014">
    <property type="protein sequence ID" value="KAK3289855.1"/>
    <property type="molecule type" value="Genomic_DNA"/>
</dbReference>
<evidence type="ECO:0000313" key="1">
    <source>
        <dbReference type="EMBL" id="KAK3289855.1"/>
    </source>
</evidence>
<organism evidence="1 2">
    <name type="scientific">Cymbomonas tetramitiformis</name>
    <dbReference type="NCBI Taxonomy" id="36881"/>
    <lineage>
        <taxon>Eukaryota</taxon>
        <taxon>Viridiplantae</taxon>
        <taxon>Chlorophyta</taxon>
        <taxon>Pyramimonadophyceae</taxon>
        <taxon>Pyramimonadales</taxon>
        <taxon>Pyramimonadaceae</taxon>
        <taxon>Cymbomonas</taxon>
    </lineage>
</organism>
<keyword evidence="2" id="KW-1185">Reference proteome</keyword>
<protein>
    <submittedName>
        <fullName evidence="1">Uncharacterized protein</fullName>
    </submittedName>
</protein>
<dbReference type="AlphaFoldDB" id="A0AAE0H4H0"/>
<sequence>MIRQGEITLTNIVEFQNILQMYDISYSIYRMFVKKGDLTCDNVDIIQTDKITLDKLKLELHEIRRVAEKKQYHVGLINNIRNGNMKLCDIKDIHVELERYSLLYEFVYQMIIMDELTIDTIKDVLPYLDEEEQVVEMYEELIDHGSITFGNINEVRSALTEHNLMKKAYTAMIKRNELPYENIVNDPLKNELKRYRIFDRAFNSKLPNVEYDDTDSD</sequence>
<name>A0AAE0H4H0_9CHLO</name>